<evidence type="ECO:0008006" key="3">
    <source>
        <dbReference type="Google" id="ProtNLM"/>
    </source>
</evidence>
<evidence type="ECO:0000313" key="2">
    <source>
        <dbReference type="Proteomes" id="UP000189674"/>
    </source>
</evidence>
<proteinExistence type="predicted"/>
<organism evidence="1 2">
    <name type="scientific">Anaerohalosphaera lusitana</name>
    <dbReference type="NCBI Taxonomy" id="1936003"/>
    <lineage>
        <taxon>Bacteria</taxon>
        <taxon>Pseudomonadati</taxon>
        <taxon>Planctomycetota</taxon>
        <taxon>Phycisphaerae</taxon>
        <taxon>Sedimentisphaerales</taxon>
        <taxon>Anaerohalosphaeraceae</taxon>
        <taxon>Anaerohalosphaera</taxon>
    </lineage>
</organism>
<dbReference type="AlphaFoldDB" id="A0A1U9NKQ5"/>
<dbReference type="Proteomes" id="UP000189674">
    <property type="component" value="Chromosome"/>
</dbReference>
<gene>
    <name evidence="1" type="ORF">STSP2_01325</name>
</gene>
<keyword evidence="2" id="KW-1185">Reference proteome</keyword>
<dbReference type="RefSeq" id="WP_146660929.1">
    <property type="nucleotide sequence ID" value="NZ_CP019791.1"/>
</dbReference>
<reference evidence="2" key="1">
    <citation type="submission" date="2017-02" db="EMBL/GenBank/DDBJ databases">
        <title>Comparative genomics and description of representatives of a novel lineage of planctomycetes thriving in anoxic sediments.</title>
        <authorList>
            <person name="Spring S."/>
            <person name="Bunk B."/>
            <person name="Sproer C."/>
        </authorList>
    </citation>
    <scope>NUCLEOTIDE SEQUENCE [LARGE SCALE GENOMIC DNA]</scope>
    <source>
        <strain evidence="2">ST-NAGAB-D1</strain>
    </source>
</reference>
<dbReference type="KEGG" id="alus:STSP2_01325"/>
<name>A0A1U9NKQ5_9BACT</name>
<accession>A0A1U9NKQ5</accession>
<sequence>MDDTRYRRIRSLVRKLNRQRHEQAKKIDLLCNDMVGAHREFVLQLENLSAGFTFYESLLGHNDLGQILATTFNYVYRHVNECEVAIFLTDGHNFQVHQAESRTAISKKVEKLWGSFTNETVNEISRANAITELGTMFELGLQGNLRLLNEISAAAVPIGRVNGPLGFILICRDIANPLTSGELAKVNAVSLGLCRSIRSGNCLADPSSVDE</sequence>
<evidence type="ECO:0000313" key="1">
    <source>
        <dbReference type="EMBL" id="AQT68170.1"/>
    </source>
</evidence>
<protein>
    <recommendedName>
        <fullName evidence="3">GAF domain-containing protein</fullName>
    </recommendedName>
</protein>
<dbReference type="EMBL" id="CP019791">
    <property type="protein sequence ID" value="AQT68170.1"/>
    <property type="molecule type" value="Genomic_DNA"/>
</dbReference>